<dbReference type="GO" id="GO:0016887">
    <property type="term" value="F:ATP hydrolysis activity"/>
    <property type="evidence" value="ECO:0007669"/>
    <property type="project" value="InterPro"/>
</dbReference>
<dbReference type="Proteomes" id="UP000636505">
    <property type="component" value="Unassembled WGS sequence"/>
</dbReference>
<feature type="domain" description="ABC transporter" evidence="5">
    <location>
        <begin position="26"/>
        <end position="247"/>
    </location>
</feature>
<evidence type="ECO:0000256" key="3">
    <source>
        <dbReference type="ARBA" id="ARBA00022741"/>
    </source>
</evidence>
<evidence type="ECO:0000313" key="6">
    <source>
        <dbReference type="EMBL" id="MBE9079938.1"/>
    </source>
</evidence>
<evidence type="ECO:0000256" key="2">
    <source>
        <dbReference type="ARBA" id="ARBA00022448"/>
    </source>
</evidence>
<comment type="similarity">
    <text evidence="1">Belongs to the ABC transporter superfamily.</text>
</comment>
<dbReference type="Gene3D" id="3.40.50.300">
    <property type="entry name" value="P-loop containing nucleotide triphosphate hydrolases"/>
    <property type="match status" value="1"/>
</dbReference>
<evidence type="ECO:0000256" key="1">
    <source>
        <dbReference type="ARBA" id="ARBA00005417"/>
    </source>
</evidence>
<comment type="caution">
    <text evidence="6">The sequence shown here is derived from an EMBL/GenBank/DDBJ whole genome shotgun (WGS) entry which is preliminary data.</text>
</comment>
<dbReference type="SMART" id="SM00382">
    <property type="entry name" value="AAA"/>
    <property type="match status" value="1"/>
</dbReference>
<dbReference type="EMBL" id="JADEXG010000074">
    <property type="protein sequence ID" value="MBE9079938.1"/>
    <property type="molecule type" value="Genomic_DNA"/>
</dbReference>
<dbReference type="CDD" id="cd10147">
    <property type="entry name" value="Wzt_C-like"/>
    <property type="match status" value="1"/>
</dbReference>
<dbReference type="CDD" id="cd03220">
    <property type="entry name" value="ABC_KpsT_Wzt"/>
    <property type="match status" value="1"/>
</dbReference>
<dbReference type="PANTHER" id="PTHR46743">
    <property type="entry name" value="TEICHOIC ACIDS EXPORT ATP-BINDING PROTEIN TAGH"/>
    <property type="match status" value="1"/>
</dbReference>
<dbReference type="SUPFAM" id="SSF52540">
    <property type="entry name" value="P-loop containing nucleoside triphosphate hydrolases"/>
    <property type="match status" value="1"/>
</dbReference>
<dbReference type="InterPro" id="IPR029439">
    <property type="entry name" value="Wzt_C"/>
</dbReference>
<evidence type="ECO:0000313" key="7">
    <source>
        <dbReference type="Proteomes" id="UP000636505"/>
    </source>
</evidence>
<name>A0A8J7AY98_9CYAN</name>
<dbReference type="Gene3D" id="2.70.50.60">
    <property type="entry name" value="abc- transporter (atp binding component) like domain"/>
    <property type="match status" value="1"/>
</dbReference>
<dbReference type="InterPro" id="IPR050683">
    <property type="entry name" value="Bact_Polysacc_Export_ATP-bd"/>
</dbReference>
<keyword evidence="7" id="KW-1185">Reference proteome</keyword>
<organism evidence="6 7">
    <name type="scientific">Vasconcelosia minhoensis LEGE 07310</name>
    <dbReference type="NCBI Taxonomy" id="915328"/>
    <lineage>
        <taxon>Bacteria</taxon>
        <taxon>Bacillati</taxon>
        <taxon>Cyanobacteriota</taxon>
        <taxon>Cyanophyceae</taxon>
        <taxon>Nodosilineales</taxon>
        <taxon>Cymatolegaceae</taxon>
        <taxon>Vasconcelosia</taxon>
        <taxon>Vasconcelosia minhoensis</taxon>
    </lineage>
</organism>
<reference evidence="6" key="1">
    <citation type="submission" date="2020-10" db="EMBL/GenBank/DDBJ databases">
        <authorList>
            <person name="Castelo-Branco R."/>
            <person name="Eusebio N."/>
            <person name="Adriana R."/>
            <person name="Vieira A."/>
            <person name="Brugerolle De Fraissinette N."/>
            <person name="Rezende De Castro R."/>
            <person name="Schneider M.P."/>
            <person name="Vasconcelos V."/>
            <person name="Leao P.N."/>
        </authorList>
    </citation>
    <scope>NUCLEOTIDE SEQUENCE</scope>
    <source>
        <strain evidence="6">LEGE 07310</strain>
    </source>
</reference>
<keyword evidence="3" id="KW-0547">Nucleotide-binding</keyword>
<dbReference type="Pfam" id="PF00005">
    <property type="entry name" value="ABC_tran"/>
    <property type="match status" value="1"/>
</dbReference>
<dbReference type="PROSITE" id="PS00211">
    <property type="entry name" value="ABC_TRANSPORTER_1"/>
    <property type="match status" value="1"/>
</dbReference>
<dbReference type="InterPro" id="IPR027417">
    <property type="entry name" value="P-loop_NTPase"/>
</dbReference>
<dbReference type="InterPro" id="IPR003439">
    <property type="entry name" value="ABC_transporter-like_ATP-bd"/>
</dbReference>
<evidence type="ECO:0000256" key="4">
    <source>
        <dbReference type="ARBA" id="ARBA00022840"/>
    </source>
</evidence>
<keyword evidence="4 6" id="KW-0067">ATP-binding</keyword>
<dbReference type="Pfam" id="PF14524">
    <property type="entry name" value="Wzt_C"/>
    <property type="match status" value="1"/>
</dbReference>
<dbReference type="InterPro" id="IPR003593">
    <property type="entry name" value="AAA+_ATPase"/>
</dbReference>
<dbReference type="GO" id="GO:0005524">
    <property type="term" value="F:ATP binding"/>
    <property type="evidence" value="ECO:0007669"/>
    <property type="project" value="UniProtKB-KW"/>
</dbReference>
<dbReference type="RefSeq" id="WP_193911395.1">
    <property type="nucleotide sequence ID" value="NZ_JADEXG010000074.1"/>
</dbReference>
<proteinExistence type="inferred from homology"/>
<dbReference type="InterPro" id="IPR017871">
    <property type="entry name" value="ABC_transporter-like_CS"/>
</dbReference>
<keyword evidence="2" id="KW-0813">Transport</keyword>
<dbReference type="PROSITE" id="PS50893">
    <property type="entry name" value="ABC_TRANSPORTER_2"/>
    <property type="match status" value="1"/>
</dbReference>
<dbReference type="PANTHER" id="PTHR46743:SF2">
    <property type="entry name" value="TEICHOIC ACIDS EXPORT ATP-BINDING PROTEIN TAGH"/>
    <property type="match status" value="1"/>
</dbReference>
<dbReference type="GO" id="GO:0140359">
    <property type="term" value="F:ABC-type transporter activity"/>
    <property type="evidence" value="ECO:0007669"/>
    <property type="project" value="InterPro"/>
</dbReference>
<protein>
    <submittedName>
        <fullName evidence="6">ABC transporter ATP-binding protein</fullName>
    </submittedName>
</protein>
<accession>A0A8J7AY98</accession>
<dbReference type="AlphaFoldDB" id="A0A8J7AY98"/>
<evidence type="ECO:0000259" key="5">
    <source>
        <dbReference type="PROSITE" id="PS50893"/>
    </source>
</evidence>
<sequence length="457" mass="50144">MTESVAISLRQISKCYRRYTHPVDRLRELLLPERVQAKEFWALRDINLEVFQGETLGIVGQNGSGKSTLLQIVAGTLTPSAGEVHVNGRVSALLELGSGFNPEFTGRQNVFFNGRILGLSQKEIEAKFDTIAAFAEIGDFIEQPVKTYSSGMIMRLAFAVVANTEPSILIVDEALAVGDARFQARCMKRIRQLKEQGTTILFVSHDSSSVKMLCERAVLMNHGCILESGSPKEVTNHYIALLSSDGPEAFLPISEKFMPVIAAGNEDIYENSLDRPRSGGTVTDTMSTNAEPNFESIALGTRDPSCRHGVGIAKISAVKIMNLQGQELIKFETGTAISIEISILANEDILDLVVGISIRNLVGLVLYGTNTFLIHREPLVLTRGQHLIVSFKVPCHLNRGVYTLTVAAHSEEGLSYDWADELLVFEVFNSGKCDGLIDLQAKTESCIEPTTELLRQI</sequence>
<dbReference type="InterPro" id="IPR015860">
    <property type="entry name" value="ABC_transpr_TagH-like"/>
</dbReference>
<dbReference type="GO" id="GO:0016020">
    <property type="term" value="C:membrane"/>
    <property type="evidence" value="ECO:0007669"/>
    <property type="project" value="InterPro"/>
</dbReference>
<gene>
    <name evidence="6" type="ORF">IQ241_22050</name>
</gene>